<reference evidence="7 8" key="1">
    <citation type="journal article" date="2007" name="Nature">
        <title>Evolution of genes and genomes on the Drosophila phylogeny.</title>
        <authorList>
            <consortium name="Drosophila 12 Genomes Consortium"/>
            <person name="Clark A.G."/>
            <person name="Eisen M.B."/>
            <person name="Smith D.R."/>
            <person name="Bergman C.M."/>
            <person name="Oliver B."/>
            <person name="Markow T.A."/>
            <person name="Kaufman T.C."/>
            <person name="Kellis M."/>
            <person name="Gelbart W."/>
            <person name="Iyer V.N."/>
            <person name="Pollard D.A."/>
            <person name="Sackton T.B."/>
            <person name="Larracuente A.M."/>
            <person name="Singh N.D."/>
            <person name="Abad J.P."/>
            <person name="Abt D.N."/>
            <person name="Adryan B."/>
            <person name="Aguade M."/>
            <person name="Akashi H."/>
            <person name="Anderson W.W."/>
            <person name="Aquadro C.F."/>
            <person name="Ardell D.H."/>
            <person name="Arguello R."/>
            <person name="Artieri C.G."/>
            <person name="Barbash D.A."/>
            <person name="Barker D."/>
            <person name="Barsanti P."/>
            <person name="Batterham P."/>
            <person name="Batzoglou S."/>
            <person name="Begun D."/>
            <person name="Bhutkar A."/>
            <person name="Blanco E."/>
            <person name="Bosak S.A."/>
            <person name="Bradley R.K."/>
            <person name="Brand A.D."/>
            <person name="Brent M.R."/>
            <person name="Brooks A.N."/>
            <person name="Brown R.H."/>
            <person name="Butlin R.K."/>
            <person name="Caggese C."/>
            <person name="Calvi B.R."/>
            <person name="Bernardo de Carvalho A."/>
            <person name="Caspi A."/>
            <person name="Castrezana S."/>
            <person name="Celniker S.E."/>
            <person name="Chang J.L."/>
            <person name="Chapple C."/>
            <person name="Chatterji S."/>
            <person name="Chinwalla A."/>
            <person name="Civetta A."/>
            <person name="Clifton S.W."/>
            <person name="Comeron J.M."/>
            <person name="Costello J.C."/>
            <person name="Coyne J.A."/>
            <person name="Daub J."/>
            <person name="David R.G."/>
            <person name="Delcher A.L."/>
            <person name="Delehaunty K."/>
            <person name="Do C.B."/>
            <person name="Ebling H."/>
            <person name="Edwards K."/>
            <person name="Eickbush T."/>
            <person name="Evans J.D."/>
            <person name="Filipski A."/>
            <person name="Findeiss S."/>
            <person name="Freyhult E."/>
            <person name="Fulton L."/>
            <person name="Fulton R."/>
            <person name="Garcia A.C."/>
            <person name="Gardiner A."/>
            <person name="Garfield D.A."/>
            <person name="Garvin B.E."/>
            <person name="Gibson G."/>
            <person name="Gilbert D."/>
            <person name="Gnerre S."/>
            <person name="Godfrey J."/>
            <person name="Good R."/>
            <person name="Gotea V."/>
            <person name="Gravely B."/>
            <person name="Greenberg A.J."/>
            <person name="Griffiths-Jones S."/>
            <person name="Gross S."/>
            <person name="Guigo R."/>
            <person name="Gustafson E.A."/>
            <person name="Haerty W."/>
            <person name="Hahn M.W."/>
            <person name="Halligan D.L."/>
            <person name="Halpern A.L."/>
            <person name="Halter G.M."/>
            <person name="Han M.V."/>
            <person name="Heger A."/>
            <person name="Hillier L."/>
            <person name="Hinrichs A.S."/>
            <person name="Holmes I."/>
            <person name="Hoskins R.A."/>
            <person name="Hubisz M.J."/>
            <person name="Hultmark D."/>
            <person name="Huntley M.A."/>
            <person name="Jaffe D.B."/>
            <person name="Jagadeeshan S."/>
            <person name="Jeck W.R."/>
            <person name="Johnson J."/>
            <person name="Jones C.D."/>
            <person name="Jordan W.C."/>
            <person name="Karpen G.H."/>
            <person name="Kataoka E."/>
            <person name="Keightley P.D."/>
            <person name="Kheradpour P."/>
            <person name="Kirkness E.F."/>
            <person name="Koerich L.B."/>
            <person name="Kristiansen K."/>
            <person name="Kudrna D."/>
            <person name="Kulathinal R.J."/>
            <person name="Kumar S."/>
            <person name="Kwok R."/>
            <person name="Lander E."/>
            <person name="Langley C.H."/>
            <person name="Lapoint R."/>
            <person name="Lazzaro B.P."/>
            <person name="Lee S.J."/>
            <person name="Levesque L."/>
            <person name="Li R."/>
            <person name="Lin C.F."/>
            <person name="Lin M.F."/>
            <person name="Lindblad-Toh K."/>
            <person name="Llopart A."/>
            <person name="Long M."/>
            <person name="Low L."/>
            <person name="Lozovsky E."/>
            <person name="Lu J."/>
            <person name="Luo M."/>
            <person name="Machado C.A."/>
            <person name="Makalowski W."/>
            <person name="Marzo M."/>
            <person name="Matsuda M."/>
            <person name="Matzkin L."/>
            <person name="McAllister B."/>
            <person name="McBride C.S."/>
            <person name="McKernan B."/>
            <person name="McKernan K."/>
            <person name="Mendez-Lago M."/>
            <person name="Minx P."/>
            <person name="Mollenhauer M.U."/>
            <person name="Montooth K."/>
            <person name="Mount S.M."/>
            <person name="Mu X."/>
            <person name="Myers E."/>
            <person name="Negre B."/>
            <person name="Newfeld S."/>
            <person name="Nielsen R."/>
            <person name="Noor M.A."/>
            <person name="O'Grady P."/>
            <person name="Pachter L."/>
            <person name="Papaceit M."/>
            <person name="Parisi M.J."/>
            <person name="Parisi M."/>
            <person name="Parts L."/>
            <person name="Pedersen J.S."/>
            <person name="Pesole G."/>
            <person name="Phillippy A.M."/>
            <person name="Ponting C.P."/>
            <person name="Pop M."/>
            <person name="Porcelli D."/>
            <person name="Powell J.R."/>
            <person name="Prohaska S."/>
            <person name="Pruitt K."/>
            <person name="Puig M."/>
            <person name="Quesneville H."/>
            <person name="Ram K.R."/>
            <person name="Rand D."/>
            <person name="Rasmussen M.D."/>
            <person name="Reed L.K."/>
            <person name="Reenan R."/>
            <person name="Reily A."/>
            <person name="Remington K.A."/>
            <person name="Rieger T.T."/>
            <person name="Ritchie M.G."/>
            <person name="Robin C."/>
            <person name="Rogers Y.H."/>
            <person name="Rohde C."/>
            <person name="Rozas J."/>
            <person name="Rubenfield M.J."/>
            <person name="Ruiz A."/>
            <person name="Russo S."/>
            <person name="Salzberg S.L."/>
            <person name="Sanchez-Gracia A."/>
            <person name="Saranga D.J."/>
            <person name="Sato H."/>
            <person name="Schaeffer S.W."/>
            <person name="Schatz M.C."/>
            <person name="Schlenke T."/>
            <person name="Schwartz R."/>
            <person name="Segarra C."/>
            <person name="Singh R.S."/>
            <person name="Sirot L."/>
            <person name="Sirota M."/>
            <person name="Sisneros N.B."/>
            <person name="Smith C.D."/>
            <person name="Smith T.F."/>
            <person name="Spieth J."/>
            <person name="Stage D.E."/>
            <person name="Stark A."/>
            <person name="Stephan W."/>
            <person name="Strausberg R.L."/>
            <person name="Strempel S."/>
            <person name="Sturgill D."/>
            <person name="Sutton G."/>
            <person name="Sutton G.G."/>
            <person name="Tao W."/>
            <person name="Teichmann S."/>
            <person name="Tobari Y.N."/>
            <person name="Tomimura Y."/>
            <person name="Tsolas J.M."/>
            <person name="Valente V.L."/>
            <person name="Venter E."/>
            <person name="Venter J.C."/>
            <person name="Vicario S."/>
            <person name="Vieira F.G."/>
            <person name="Vilella A.J."/>
            <person name="Villasante A."/>
            <person name="Walenz B."/>
            <person name="Wang J."/>
            <person name="Wasserman M."/>
            <person name="Watts T."/>
            <person name="Wilson D."/>
            <person name="Wilson R.K."/>
            <person name="Wing R.A."/>
            <person name="Wolfner M.F."/>
            <person name="Wong A."/>
            <person name="Wong G.K."/>
            <person name="Wu C.I."/>
            <person name="Wu G."/>
            <person name="Yamamoto D."/>
            <person name="Yang H.P."/>
            <person name="Yang S.P."/>
            <person name="Yorke J.A."/>
            <person name="Yoshida K."/>
            <person name="Zdobnov E."/>
            <person name="Zhang P."/>
            <person name="Zhang Y."/>
            <person name="Zimin A.V."/>
            <person name="Baldwin J."/>
            <person name="Abdouelleil A."/>
            <person name="Abdulkadir J."/>
            <person name="Abebe A."/>
            <person name="Abera B."/>
            <person name="Abreu J."/>
            <person name="Acer S.C."/>
            <person name="Aftuck L."/>
            <person name="Alexander A."/>
            <person name="An P."/>
            <person name="Anderson E."/>
            <person name="Anderson S."/>
            <person name="Arachi H."/>
            <person name="Azer M."/>
            <person name="Bachantsang P."/>
            <person name="Barry A."/>
            <person name="Bayul T."/>
            <person name="Berlin A."/>
            <person name="Bessette D."/>
            <person name="Bloom T."/>
            <person name="Blye J."/>
            <person name="Boguslavskiy L."/>
            <person name="Bonnet C."/>
            <person name="Boukhgalter B."/>
            <person name="Bourzgui I."/>
            <person name="Brown A."/>
            <person name="Cahill P."/>
            <person name="Channer S."/>
            <person name="Cheshatsang Y."/>
            <person name="Chuda L."/>
            <person name="Citroen M."/>
            <person name="Collymore A."/>
            <person name="Cooke P."/>
            <person name="Costello M."/>
            <person name="D'Aco K."/>
            <person name="Daza R."/>
            <person name="De Haan G."/>
            <person name="DeGray S."/>
            <person name="DeMaso C."/>
            <person name="Dhargay N."/>
            <person name="Dooley K."/>
            <person name="Dooley E."/>
            <person name="Doricent M."/>
            <person name="Dorje P."/>
            <person name="Dorjee K."/>
            <person name="Dupes A."/>
            <person name="Elong R."/>
            <person name="Falk J."/>
            <person name="Farina A."/>
            <person name="Faro S."/>
            <person name="Ferguson D."/>
            <person name="Fisher S."/>
            <person name="Foley C.D."/>
            <person name="Franke A."/>
            <person name="Friedrich D."/>
            <person name="Gadbois L."/>
            <person name="Gearin G."/>
            <person name="Gearin C.R."/>
            <person name="Giannoukos G."/>
            <person name="Goode T."/>
            <person name="Graham J."/>
            <person name="Grandbois E."/>
            <person name="Grewal S."/>
            <person name="Gyaltsen K."/>
            <person name="Hafez N."/>
            <person name="Hagos B."/>
            <person name="Hall J."/>
            <person name="Henson C."/>
            <person name="Hollinger A."/>
            <person name="Honan T."/>
            <person name="Huard M.D."/>
            <person name="Hughes L."/>
            <person name="Hurhula B."/>
            <person name="Husby M.E."/>
            <person name="Kamat A."/>
            <person name="Kanga B."/>
            <person name="Kashin S."/>
            <person name="Khazanovich D."/>
            <person name="Kisner P."/>
            <person name="Lance K."/>
            <person name="Lara M."/>
            <person name="Lee W."/>
            <person name="Lennon N."/>
            <person name="Letendre F."/>
            <person name="LeVine R."/>
            <person name="Lipovsky A."/>
            <person name="Liu X."/>
            <person name="Liu J."/>
            <person name="Liu S."/>
            <person name="Lokyitsang T."/>
            <person name="Lokyitsang Y."/>
            <person name="Lubonja R."/>
            <person name="Lui A."/>
            <person name="MacDonald P."/>
            <person name="Magnisalis V."/>
            <person name="Maru K."/>
            <person name="Matthews C."/>
            <person name="McCusker W."/>
            <person name="McDonough S."/>
            <person name="Mehta T."/>
            <person name="Meldrim J."/>
            <person name="Meneus L."/>
            <person name="Mihai O."/>
            <person name="Mihalev A."/>
            <person name="Mihova T."/>
            <person name="Mittelman R."/>
            <person name="Mlenga V."/>
            <person name="Montmayeur A."/>
            <person name="Mulrain L."/>
            <person name="Navidi A."/>
            <person name="Naylor J."/>
            <person name="Negash T."/>
            <person name="Nguyen T."/>
            <person name="Nguyen N."/>
            <person name="Nicol R."/>
            <person name="Norbu C."/>
            <person name="Norbu N."/>
            <person name="Novod N."/>
            <person name="O'Neill B."/>
            <person name="Osman S."/>
            <person name="Markiewicz E."/>
            <person name="Oyono O.L."/>
            <person name="Patti C."/>
            <person name="Phunkhang P."/>
            <person name="Pierre F."/>
            <person name="Priest M."/>
            <person name="Raghuraman S."/>
            <person name="Rege F."/>
            <person name="Reyes R."/>
            <person name="Rise C."/>
            <person name="Rogov P."/>
            <person name="Ross K."/>
            <person name="Ryan E."/>
            <person name="Settipalli S."/>
            <person name="Shea T."/>
            <person name="Sherpa N."/>
            <person name="Shi L."/>
            <person name="Shih D."/>
            <person name="Sparrow T."/>
            <person name="Spaulding J."/>
            <person name="Stalker J."/>
            <person name="Stange-Thomann N."/>
            <person name="Stavropoulos S."/>
            <person name="Stone C."/>
            <person name="Strader C."/>
            <person name="Tesfaye S."/>
            <person name="Thomson T."/>
            <person name="Thoulutsang Y."/>
            <person name="Thoulutsang D."/>
            <person name="Topham K."/>
            <person name="Topping I."/>
            <person name="Tsamla T."/>
            <person name="Vassiliev H."/>
            <person name="Vo A."/>
            <person name="Wangchuk T."/>
            <person name="Wangdi T."/>
            <person name="Weiand M."/>
            <person name="Wilkinson J."/>
            <person name="Wilson A."/>
            <person name="Yadav S."/>
            <person name="Young G."/>
            <person name="Yu Q."/>
            <person name="Zembek L."/>
            <person name="Zhong D."/>
            <person name="Zimmer A."/>
            <person name="Zwirko Z."/>
            <person name="Jaffe D.B."/>
            <person name="Alvarez P."/>
            <person name="Brockman W."/>
            <person name="Butler J."/>
            <person name="Chin C."/>
            <person name="Gnerre S."/>
            <person name="Grabherr M."/>
            <person name="Kleber M."/>
            <person name="Mauceli E."/>
            <person name="MacCallum I."/>
        </authorList>
    </citation>
    <scope>NUCLEOTIDE SEQUENCE [LARGE SCALE GENOMIC DNA]</scope>
    <source>
        <strain evidence="8">Tucson 14024-0371.13</strain>
    </source>
</reference>
<dbReference type="STRING" id="7217.B3MWF4"/>
<organism evidence="7 8">
    <name type="scientific">Drosophila ananassae</name>
    <name type="common">Fruit fly</name>
    <dbReference type="NCBI Taxonomy" id="7217"/>
    <lineage>
        <taxon>Eukaryota</taxon>
        <taxon>Metazoa</taxon>
        <taxon>Ecdysozoa</taxon>
        <taxon>Arthropoda</taxon>
        <taxon>Hexapoda</taxon>
        <taxon>Insecta</taxon>
        <taxon>Pterygota</taxon>
        <taxon>Neoptera</taxon>
        <taxon>Endopterygota</taxon>
        <taxon>Diptera</taxon>
        <taxon>Brachycera</taxon>
        <taxon>Muscomorpha</taxon>
        <taxon>Ephydroidea</taxon>
        <taxon>Drosophilidae</taxon>
        <taxon>Drosophila</taxon>
        <taxon>Sophophora</taxon>
    </lineage>
</organism>
<keyword evidence="8" id="KW-1185">Reference proteome</keyword>
<dbReference type="AlphaFoldDB" id="B3MWF4"/>
<evidence type="ECO:0000256" key="1">
    <source>
        <dbReference type="ARBA" id="ARBA00004496"/>
    </source>
</evidence>
<protein>
    <recommendedName>
        <fullName evidence="9">Importin N-terminal domain-containing protein</fullName>
    </recommendedName>
</protein>
<dbReference type="SUPFAM" id="SSF48371">
    <property type="entry name" value="ARM repeat"/>
    <property type="match status" value="2"/>
</dbReference>
<accession>B3MWF4</accession>
<dbReference type="EMBL" id="CH902625">
    <property type="protein sequence ID" value="EDV34939.1"/>
    <property type="molecule type" value="Genomic_DNA"/>
</dbReference>
<keyword evidence="5" id="KW-0653">Protein transport</keyword>
<dbReference type="KEGG" id="dan:6505118"/>
<name>B3MWF4_DROAN</name>
<proteinExistence type="predicted"/>
<evidence type="ECO:0000256" key="4">
    <source>
        <dbReference type="ARBA" id="ARBA00022737"/>
    </source>
</evidence>
<evidence type="ECO:0008006" key="9">
    <source>
        <dbReference type="Google" id="ProtNLM"/>
    </source>
</evidence>
<dbReference type="Gene3D" id="1.25.10.10">
    <property type="entry name" value="Leucine-rich Repeat Variant"/>
    <property type="match status" value="2"/>
</dbReference>
<dbReference type="InParanoid" id="B3MWF4"/>
<dbReference type="HOGENOM" id="CLU_281781_0_0_1"/>
<comment type="subcellular location">
    <subcellularLocation>
        <location evidence="1">Cytoplasm</location>
    </subcellularLocation>
</comment>
<dbReference type="OMA" id="IGQDTKM"/>
<dbReference type="InterPro" id="IPR016024">
    <property type="entry name" value="ARM-type_fold"/>
</dbReference>
<dbReference type="InterPro" id="IPR040122">
    <property type="entry name" value="Importin_beta"/>
</dbReference>
<keyword evidence="2" id="KW-0813">Transport</keyword>
<dbReference type="GO" id="GO:0005737">
    <property type="term" value="C:cytoplasm"/>
    <property type="evidence" value="ECO:0007669"/>
    <property type="project" value="UniProtKB-SubCell"/>
</dbReference>
<sequence>MRERKNQIMLLLENMGSTHNEIVRRATEELQEECDDADSTVFICSVMRSNEIVKMRQNAANILALRLAEAPVWQQLSEQQSATIMTELFESLKSLENDGNELLQRSVLRNLGLAMSQERGSWTEAVFDYIEAICLSVDVTRRHLGSIIYSLLADASPEVFVHQMERAQRIFLDGLHLANVEGCLVTPITDRLLSGWIRALVVGHNHFRTGETLSSSMPLVMRLFQLCPYQPNEVKCVRGFEMLRTLHEYKPLFLWKHLGMILEVLLILVSDINLPMPMRVKALRMLGKIVMEKLSDTAKLQMLDDVLMALHRLLAVEPALDAEGEEDYLGLCLEGPSILAAGVETVKQLATKSNGNRLAARCLKLFNAHLDTKPKPVQRLGVYVFFGVMSEGFTDQLKIKHLKRIFELIKNGFKDEEPVVSRAAYFSLSMIVEHLLPEIAQLADRLMTIYYDYFEQVLDSCRATSSGSHLDSRLFYSLELLLQGLRPSIVERYVPDLMSRLLQLLQPEVDSKFARQMALSGISGVCDAVGAAMEPHFNTVVDATQPCLILNGEDDLQLRAQAIRVFAVLARVSREKFTNLAPMLLTFDVSVLEENRSPESFTFELMTELCAVIPDQCKPHVKLIVEAVFKTLKRLQEDPEPDEEQENVESLENRGNLVDVPVHEFDNVNYDEIFGEEESSTQDDDETEDDMDDDRSVDSSDFDLSDAREEAILCLRSLAIHLPESFEPFMKEVIRRLVECLDLDKEYVSKAAFETLTQCVLILWKKESYGEAKRLCTKIIGKAILHMADSGETKVVIAEIECIRILLTALEYRALEKVSQGPKIFTVLRNVLRRNMECQVNENWNCYDDMENIRPNDPRYWCESYHKEEKLVEKAIATLPILCKAMGPRRFTQQLEPLARTSWFSRGGYEKECYFCGVLIKCLDVMEYAADPYYELICSSISKNLRNRYELVRQRSFKSLGDIVDLLDRKPDNILTIAQPLVGVLRDNRRLIGMERQSALKAMCKMMIFDQNKCPVQDFLDLIFNDNPFLALEDLQAQFSLFVSALNILIDVKNEAVQLFISEILEMFLNLVDRDQLGTEENLQKAKNLVGAIKEAHPEEFNAVALKCESAVAQLFP</sequence>
<dbReference type="GO" id="GO:0006606">
    <property type="term" value="P:protein import into nucleus"/>
    <property type="evidence" value="ECO:0007669"/>
    <property type="project" value="InterPro"/>
</dbReference>
<evidence type="ECO:0000256" key="6">
    <source>
        <dbReference type="SAM" id="MobiDB-lite"/>
    </source>
</evidence>
<dbReference type="eggNOG" id="KOG2171">
    <property type="taxonomic scope" value="Eukaryota"/>
</dbReference>
<gene>
    <name evidence="7" type="primary">Dana\GF22457</name>
    <name evidence="7" type="synonym">dana_GLEANR_6424</name>
    <name evidence="7" type="ORF">GF22457</name>
</gene>
<feature type="region of interest" description="Disordered" evidence="6">
    <location>
        <begin position="673"/>
        <end position="701"/>
    </location>
</feature>
<evidence type="ECO:0000256" key="3">
    <source>
        <dbReference type="ARBA" id="ARBA00022490"/>
    </source>
</evidence>
<evidence type="ECO:0000313" key="7">
    <source>
        <dbReference type="EMBL" id="EDV34939.1"/>
    </source>
</evidence>
<evidence type="ECO:0000256" key="5">
    <source>
        <dbReference type="ARBA" id="ARBA00022927"/>
    </source>
</evidence>
<dbReference type="OrthoDB" id="7862313at2759"/>
<keyword evidence="4" id="KW-0677">Repeat</keyword>
<dbReference type="PhylomeDB" id="B3MWF4"/>
<dbReference type="InterPro" id="IPR011989">
    <property type="entry name" value="ARM-like"/>
</dbReference>
<dbReference type="Proteomes" id="UP000007801">
    <property type="component" value="Unassembled WGS sequence"/>
</dbReference>
<evidence type="ECO:0000313" key="8">
    <source>
        <dbReference type="Proteomes" id="UP000007801"/>
    </source>
</evidence>
<dbReference type="GeneID" id="6505118"/>
<evidence type="ECO:0000256" key="2">
    <source>
        <dbReference type="ARBA" id="ARBA00022448"/>
    </source>
</evidence>
<dbReference type="PANTHER" id="PTHR10527">
    <property type="entry name" value="IMPORTIN BETA"/>
    <property type="match status" value="1"/>
</dbReference>
<keyword evidence="3" id="KW-0963">Cytoplasm</keyword>